<name>A0A918GAJ6_9PSEU</name>
<protein>
    <submittedName>
        <fullName evidence="2">Uncharacterized protein</fullName>
    </submittedName>
</protein>
<reference evidence="2" key="2">
    <citation type="submission" date="2020-09" db="EMBL/GenBank/DDBJ databases">
        <authorList>
            <person name="Sun Q."/>
            <person name="Ohkuma M."/>
        </authorList>
    </citation>
    <scope>NUCLEOTIDE SEQUENCE</scope>
    <source>
        <strain evidence="2">JCM 3276</strain>
    </source>
</reference>
<reference evidence="2" key="1">
    <citation type="journal article" date="2014" name="Int. J. Syst. Evol. Microbiol.">
        <title>Complete genome sequence of Corynebacterium casei LMG S-19264T (=DSM 44701T), isolated from a smear-ripened cheese.</title>
        <authorList>
            <consortium name="US DOE Joint Genome Institute (JGI-PGF)"/>
            <person name="Walter F."/>
            <person name="Albersmeier A."/>
            <person name="Kalinowski J."/>
            <person name="Ruckert C."/>
        </authorList>
    </citation>
    <scope>NUCLEOTIDE SEQUENCE</scope>
    <source>
        <strain evidence="2">JCM 3276</strain>
    </source>
</reference>
<keyword evidence="1" id="KW-1133">Transmembrane helix</keyword>
<evidence type="ECO:0000313" key="2">
    <source>
        <dbReference type="EMBL" id="GGS23661.1"/>
    </source>
</evidence>
<feature type="transmembrane region" description="Helical" evidence="1">
    <location>
        <begin position="41"/>
        <end position="59"/>
    </location>
</feature>
<evidence type="ECO:0000313" key="3">
    <source>
        <dbReference type="Proteomes" id="UP000660680"/>
    </source>
</evidence>
<organism evidence="2 3">
    <name type="scientific">Actinokineospora fastidiosa</name>
    <dbReference type="NCBI Taxonomy" id="1816"/>
    <lineage>
        <taxon>Bacteria</taxon>
        <taxon>Bacillati</taxon>
        <taxon>Actinomycetota</taxon>
        <taxon>Actinomycetes</taxon>
        <taxon>Pseudonocardiales</taxon>
        <taxon>Pseudonocardiaceae</taxon>
        <taxon>Actinokineospora</taxon>
    </lineage>
</organism>
<keyword evidence="1" id="KW-0812">Transmembrane</keyword>
<keyword evidence="3" id="KW-1185">Reference proteome</keyword>
<keyword evidence="1" id="KW-0472">Membrane</keyword>
<comment type="caution">
    <text evidence="2">The sequence shown here is derived from an EMBL/GenBank/DDBJ whole genome shotgun (WGS) entry which is preliminary data.</text>
</comment>
<feature type="transmembrane region" description="Helical" evidence="1">
    <location>
        <begin position="12"/>
        <end position="29"/>
    </location>
</feature>
<proteinExistence type="predicted"/>
<dbReference type="Proteomes" id="UP000660680">
    <property type="component" value="Unassembled WGS sequence"/>
</dbReference>
<dbReference type="RefSeq" id="WP_189209573.1">
    <property type="nucleotide sequence ID" value="NZ_BMRB01000001.1"/>
</dbReference>
<dbReference type="AlphaFoldDB" id="A0A918GAJ6"/>
<sequence>MAECTKHRRPDFLTMLCGLATMGVSAYVLTDGEMWLPVLDLRWIVAGGAVFAGLLFLAMSTRRKRD</sequence>
<gene>
    <name evidence="2" type="ORF">GCM10010171_15970</name>
</gene>
<accession>A0A918GAJ6</accession>
<dbReference type="EMBL" id="BMRB01000001">
    <property type="protein sequence ID" value="GGS23661.1"/>
    <property type="molecule type" value="Genomic_DNA"/>
</dbReference>
<evidence type="ECO:0000256" key="1">
    <source>
        <dbReference type="SAM" id="Phobius"/>
    </source>
</evidence>